<gene>
    <name evidence="1" type="ORF">TorRG33x02_041670</name>
</gene>
<dbReference type="Proteomes" id="UP000237000">
    <property type="component" value="Unassembled WGS sequence"/>
</dbReference>
<protein>
    <submittedName>
        <fullName evidence="1">Proton-dependent oligopeptide transporter family</fullName>
    </submittedName>
</protein>
<dbReference type="AlphaFoldDB" id="A0A2P5FQF4"/>
<accession>A0A2P5FQF4</accession>
<name>A0A2P5FQF4_TREOI</name>
<sequence length="99" mass="10881">MAYSIIFFFFGTKLYYYVKPEGSIFSSIAQVFVAAYKKRHLKLPAAAAGEGEDDDHVVGGVQQVFCDPPVKGGNGLSKLDVFRHCASRDASKTTPQYII</sequence>
<dbReference type="InParanoid" id="A0A2P5FQF4"/>
<dbReference type="Gene3D" id="1.20.1250.20">
    <property type="entry name" value="MFS general substrate transporter like domains"/>
    <property type="match status" value="1"/>
</dbReference>
<comment type="caution">
    <text evidence="1">The sequence shown here is derived from an EMBL/GenBank/DDBJ whole genome shotgun (WGS) entry which is preliminary data.</text>
</comment>
<keyword evidence="2" id="KW-1185">Reference proteome</keyword>
<dbReference type="STRING" id="63057.A0A2P5FQF4"/>
<dbReference type="InterPro" id="IPR036259">
    <property type="entry name" value="MFS_trans_sf"/>
</dbReference>
<proteinExistence type="predicted"/>
<evidence type="ECO:0000313" key="2">
    <source>
        <dbReference type="Proteomes" id="UP000237000"/>
    </source>
</evidence>
<dbReference type="OrthoDB" id="8904098at2759"/>
<organism evidence="1 2">
    <name type="scientific">Trema orientale</name>
    <name type="common">Charcoal tree</name>
    <name type="synonym">Celtis orientalis</name>
    <dbReference type="NCBI Taxonomy" id="63057"/>
    <lineage>
        <taxon>Eukaryota</taxon>
        <taxon>Viridiplantae</taxon>
        <taxon>Streptophyta</taxon>
        <taxon>Embryophyta</taxon>
        <taxon>Tracheophyta</taxon>
        <taxon>Spermatophyta</taxon>
        <taxon>Magnoliopsida</taxon>
        <taxon>eudicotyledons</taxon>
        <taxon>Gunneridae</taxon>
        <taxon>Pentapetalae</taxon>
        <taxon>rosids</taxon>
        <taxon>fabids</taxon>
        <taxon>Rosales</taxon>
        <taxon>Cannabaceae</taxon>
        <taxon>Trema</taxon>
    </lineage>
</organism>
<reference evidence="2" key="1">
    <citation type="submission" date="2016-06" db="EMBL/GenBank/DDBJ databases">
        <title>Parallel loss of symbiosis genes in relatives of nitrogen-fixing non-legume Parasponia.</title>
        <authorList>
            <person name="Van Velzen R."/>
            <person name="Holmer R."/>
            <person name="Bu F."/>
            <person name="Rutten L."/>
            <person name="Van Zeijl A."/>
            <person name="Liu W."/>
            <person name="Santuari L."/>
            <person name="Cao Q."/>
            <person name="Sharma T."/>
            <person name="Shen D."/>
            <person name="Roswanjaya Y."/>
            <person name="Wardhani T."/>
            <person name="Kalhor M.S."/>
            <person name="Jansen J."/>
            <person name="Van den Hoogen J."/>
            <person name="Gungor B."/>
            <person name="Hartog M."/>
            <person name="Hontelez J."/>
            <person name="Verver J."/>
            <person name="Yang W.-C."/>
            <person name="Schijlen E."/>
            <person name="Repin R."/>
            <person name="Schilthuizen M."/>
            <person name="Schranz E."/>
            <person name="Heidstra R."/>
            <person name="Miyata K."/>
            <person name="Fedorova E."/>
            <person name="Kohlen W."/>
            <person name="Bisseling T."/>
            <person name="Smit S."/>
            <person name="Geurts R."/>
        </authorList>
    </citation>
    <scope>NUCLEOTIDE SEQUENCE [LARGE SCALE GENOMIC DNA]</scope>
    <source>
        <strain evidence="2">cv. RG33-2</strain>
    </source>
</reference>
<evidence type="ECO:0000313" key="1">
    <source>
        <dbReference type="EMBL" id="POO00040.1"/>
    </source>
</evidence>
<dbReference type="EMBL" id="JXTC01000015">
    <property type="protein sequence ID" value="POO00040.1"/>
    <property type="molecule type" value="Genomic_DNA"/>
</dbReference>